<dbReference type="EMBL" id="JABBWM010000052">
    <property type="protein sequence ID" value="KAG2101076.1"/>
    <property type="molecule type" value="Genomic_DNA"/>
</dbReference>
<protein>
    <submittedName>
        <fullName evidence="2">Uncharacterized protein</fullName>
    </submittedName>
</protein>
<dbReference type="GeneID" id="64702860"/>
<evidence type="ECO:0000313" key="2">
    <source>
        <dbReference type="EMBL" id="KAG2101076.1"/>
    </source>
</evidence>
<accession>A0A9P7JRF5</accession>
<reference evidence="2" key="1">
    <citation type="journal article" date="2020" name="New Phytol.">
        <title>Comparative genomics reveals dynamic genome evolution in host specialist ectomycorrhizal fungi.</title>
        <authorList>
            <person name="Lofgren L.A."/>
            <person name="Nguyen N.H."/>
            <person name="Vilgalys R."/>
            <person name="Ruytinx J."/>
            <person name="Liao H.L."/>
            <person name="Branco S."/>
            <person name="Kuo A."/>
            <person name="LaButti K."/>
            <person name="Lipzen A."/>
            <person name="Andreopoulos W."/>
            <person name="Pangilinan J."/>
            <person name="Riley R."/>
            <person name="Hundley H."/>
            <person name="Na H."/>
            <person name="Barry K."/>
            <person name="Grigoriev I.V."/>
            <person name="Stajich J.E."/>
            <person name="Kennedy P.G."/>
        </authorList>
    </citation>
    <scope>NUCLEOTIDE SEQUENCE</scope>
    <source>
        <strain evidence="2">FC423</strain>
    </source>
</reference>
<dbReference type="Proteomes" id="UP000823399">
    <property type="component" value="Unassembled WGS sequence"/>
</dbReference>
<organism evidence="2 3">
    <name type="scientific">Suillus discolor</name>
    <dbReference type="NCBI Taxonomy" id="1912936"/>
    <lineage>
        <taxon>Eukaryota</taxon>
        <taxon>Fungi</taxon>
        <taxon>Dikarya</taxon>
        <taxon>Basidiomycota</taxon>
        <taxon>Agaricomycotina</taxon>
        <taxon>Agaricomycetes</taxon>
        <taxon>Agaricomycetidae</taxon>
        <taxon>Boletales</taxon>
        <taxon>Suillineae</taxon>
        <taxon>Suillaceae</taxon>
        <taxon>Suillus</taxon>
    </lineage>
</organism>
<feature type="compositionally biased region" description="Polar residues" evidence="1">
    <location>
        <begin position="144"/>
        <end position="154"/>
    </location>
</feature>
<comment type="caution">
    <text evidence="2">The sequence shown here is derived from an EMBL/GenBank/DDBJ whole genome shotgun (WGS) entry which is preliminary data.</text>
</comment>
<dbReference type="RefSeq" id="XP_041289723.1">
    <property type="nucleotide sequence ID" value="XM_041440601.1"/>
</dbReference>
<evidence type="ECO:0000313" key="3">
    <source>
        <dbReference type="Proteomes" id="UP000823399"/>
    </source>
</evidence>
<feature type="compositionally biased region" description="Basic and acidic residues" evidence="1">
    <location>
        <begin position="125"/>
        <end position="143"/>
    </location>
</feature>
<name>A0A9P7JRF5_9AGAM</name>
<keyword evidence="3" id="KW-1185">Reference proteome</keyword>
<evidence type="ECO:0000256" key="1">
    <source>
        <dbReference type="SAM" id="MobiDB-lite"/>
    </source>
</evidence>
<sequence>MNPLIFTNAFASVHIGVQECFCGKPTVEDHDFCFCSPGCARADSLRTLGGQGDYHYRNVMQRACASPAVPQHALSRHRSEHQLRSVSISKRAPVLQQSPPSPKPVKTLPTLEEVATTIIARESIFEGRDTSVHGPRRPFEPRNESVSAQQSDPPQRTLKRSLPSKPGLNKGIRDSIFTMFHKKTQQAAPPSTKIRRESSVTGAILQEMEEENEEEAAWGRPLDRMEDSSRPPTLVHHQVRQITDTRRSRVIRRSVSFAGLNGDRGSVMEVVSQLRQAWNEMTDIMPDFDEGSDEEY</sequence>
<gene>
    <name evidence="2" type="ORF">F5147DRAFT_762801</name>
</gene>
<dbReference type="OrthoDB" id="2626279at2759"/>
<proteinExistence type="predicted"/>
<dbReference type="AlphaFoldDB" id="A0A9P7JRF5"/>
<feature type="region of interest" description="Disordered" evidence="1">
    <location>
        <begin position="72"/>
        <end position="109"/>
    </location>
</feature>
<feature type="region of interest" description="Disordered" evidence="1">
    <location>
        <begin position="125"/>
        <end position="171"/>
    </location>
</feature>